<keyword evidence="7" id="KW-0863">Zinc-finger</keyword>
<evidence type="ECO:0000256" key="2">
    <source>
        <dbReference type="ARBA" id="ARBA00004123"/>
    </source>
</evidence>
<evidence type="ECO:0000313" key="15">
    <source>
        <dbReference type="Proteomes" id="UP000550707"/>
    </source>
</evidence>
<dbReference type="InterPro" id="IPR057986">
    <property type="entry name" value="TPR_Rlf/292/654"/>
</dbReference>
<evidence type="ECO:0000256" key="8">
    <source>
        <dbReference type="ARBA" id="ARBA00022833"/>
    </source>
</evidence>
<organism evidence="14 15">
    <name type="scientific">Molossus molossus</name>
    <name type="common">Pallas' mastiff bat</name>
    <name type="synonym">Vespertilio molossus</name>
    <dbReference type="NCBI Taxonomy" id="27622"/>
    <lineage>
        <taxon>Eukaryota</taxon>
        <taxon>Metazoa</taxon>
        <taxon>Chordata</taxon>
        <taxon>Craniata</taxon>
        <taxon>Vertebrata</taxon>
        <taxon>Euteleostomi</taxon>
        <taxon>Mammalia</taxon>
        <taxon>Eutheria</taxon>
        <taxon>Laurasiatheria</taxon>
        <taxon>Chiroptera</taxon>
        <taxon>Yangochiroptera</taxon>
        <taxon>Molossidae</taxon>
        <taxon>Molossus</taxon>
    </lineage>
</organism>
<dbReference type="GO" id="GO:0005634">
    <property type="term" value="C:nucleus"/>
    <property type="evidence" value="ECO:0007669"/>
    <property type="project" value="UniProtKB-SubCell"/>
</dbReference>
<keyword evidence="9" id="KW-0805">Transcription regulation</keyword>
<feature type="domain" description="Zinc finger protein Rlf/292/654 TPR repeats" evidence="13">
    <location>
        <begin position="42"/>
        <end position="88"/>
    </location>
</feature>
<dbReference type="GO" id="GO:0000981">
    <property type="term" value="F:DNA-binding transcription factor activity, RNA polymerase II-specific"/>
    <property type="evidence" value="ECO:0007669"/>
    <property type="project" value="TreeGrafter"/>
</dbReference>
<keyword evidence="15" id="KW-1185">Reference proteome</keyword>
<dbReference type="GO" id="GO:0003677">
    <property type="term" value="F:DNA binding"/>
    <property type="evidence" value="ECO:0007669"/>
    <property type="project" value="UniProtKB-KW"/>
</dbReference>
<protein>
    <submittedName>
        <fullName evidence="14">Zinc finger protein 654</fullName>
    </submittedName>
</protein>
<sequence>MALIKSCVNHPEISKDLYFHQALFTCLFMSPVEDQLFREHLLKTDCKSGIDIICNTEKEGKTMLALQLCESFLIPQLQNGDMYYIWTFMDSCVTFKSYTHFEFFPVHGCKLVV</sequence>
<keyword evidence="6" id="KW-0677">Repeat</keyword>
<dbReference type="GO" id="GO:0008270">
    <property type="term" value="F:zinc ion binding"/>
    <property type="evidence" value="ECO:0007669"/>
    <property type="project" value="UniProtKB-KW"/>
</dbReference>
<evidence type="ECO:0000256" key="5">
    <source>
        <dbReference type="ARBA" id="ARBA00022723"/>
    </source>
</evidence>
<evidence type="ECO:0000256" key="7">
    <source>
        <dbReference type="ARBA" id="ARBA00022771"/>
    </source>
</evidence>
<dbReference type="InterPro" id="IPR052251">
    <property type="entry name" value="GH-ZnFinger_Regulators"/>
</dbReference>
<evidence type="ECO:0000256" key="12">
    <source>
        <dbReference type="ARBA" id="ARBA00023242"/>
    </source>
</evidence>
<keyword evidence="5" id="KW-0479">Metal-binding</keyword>
<name>A0A7J8I2T7_MOLMO</name>
<dbReference type="PANTHER" id="PTHR15507:SF16">
    <property type="entry name" value="ZINC FINGER PROTEIN 654"/>
    <property type="match status" value="1"/>
</dbReference>
<reference evidence="14 15" key="1">
    <citation type="journal article" date="2020" name="Nature">
        <title>Six reference-quality genomes reveal evolution of bat adaptations.</title>
        <authorList>
            <person name="Jebb D."/>
            <person name="Huang Z."/>
            <person name="Pippel M."/>
            <person name="Hughes G.M."/>
            <person name="Lavrichenko K."/>
            <person name="Devanna P."/>
            <person name="Winkler S."/>
            <person name="Jermiin L.S."/>
            <person name="Skirmuntt E.C."/>
            <person name="Katzourakis A."/>
            <person name="Burkitt-Gray L."/>
            <person name="Ray D.A."/>
            <person name="Sullivan K.A.M."/>
            <person name="Roscito J.G."/>
            <person name="Kirilenko B.M."/>
            <person name="Davalos L.M."/>
            <person name="Corthals A.P."/>
            <person name="Power M.L."/>
            <person name="Jones G."/>
            <person name="Ransome R.D."/>
            <person name="Dechmann D.K.N."/>
            <person name="Locatelli A.G."/>
            <person name="Puechmaille S.J."/>
            <person name="Fedrigo O."/>
            <person name="Jarvis E.D."/>
            <person name="Hiller M."/>
            <person name="Vernes S.C."/>
            <person name="Myers E.W."/>
            <person name="Teeling E.C."/>
        </authorList>
    </citation>
    <scope>NUCLEOTIDE SEQUENCE [LARGE SCALE GENOMIC DNA]</scope>
    <source>
        <strain evidence="14">MMolMol1</strain>
        <tissue evidence="14">Muscle</tissue>
    </source>
</reference>
<accession>A0A7J8I2T7</accession>
<dbReference type="Proteomes" id="UP000550707">
    <property type="component" value="Unassembled WGS sequence"/>
</dbReference>
<evidence type="ECO:0000256" key="11">
    <source>
        <dbReference type="ARBA" id="ARBA00023163"/>
    </source>
</evidence>
<keyword evidence="8" id="KW-0862">Zinc</keyword>
<evidence type="ECO:0000256" key="4">
    <source>
        <dbReference type="ARBA" id="ARBA00022553"/>
    </source>
</evidence>
<comment type="function">
    <text evidence="1">May be involved in transcriptional regulation.</text>
</comment>
<gene>
    <name evidence="14" type="ORF">HJG59_020136</name>
</gene>
<evidence type="ECO:0000256" key="9">
    <source>
        <dbReference type="ARBA" id="ARBA00023015"/>
    </source>
</evidence>
<keyword evidence="11" id="KW-0804">Transcription</keyword>
<evidence type="ECO:0000256" key="6">
    <source>
        <dbReference type="ARBA" id="ARBA00022737"/>
    </source>
</evidence>
<evidence type="ECO:0000259" key="13">
    <source>
        <dbReference type="Pfam" id="PF25580"/>
    </source>
</evidence>
<proteinExistence type="inferred from homology"/>
<dbReference type="PANTHER" id="PTHR15507">
    <property type="entry name" value="ZINC FINGER PROTEIN RLF"/>
    <property type="match status" value="1"/>
</dbReference>
<evidence type="ECO:0000256" key="3">
    <source>
        <dbReference type="ARBA" id="ARBA00006991"/>
    </source>
</evidence>
<evidence type="ECO:0000256" key="10">
    <source>
        <dbReference type="ARBA" id="ARBA00023125"/>
    </source>
</evidence>
<comment type="caution">
    <text evidence="14">The sequence shown here is derived from an EMBL/GenBank/DDBJ whole genome shotgun (WGS) entry which is preliminary data.</text>
</comment>
<comment type="similarity">
    <text evidence="3">Belongs to the krueppel C2H2-type zinc-finger protein family.</text>
</comment>
<keyword evidence="4" id="KW-0597">Phosphoprotein</keyword>
<comment type="subcellular location">
    <subcellularLocation>
        <location evidence="2">Nucleus</location>
    </subcellularLocation>
</comment>
<evidence type="ECO:0000313" key="14">
    <source>
        <dbReference type="EMBL" id="KAF6478867.1"/>
    </source>
</evidence>
<keyword evidence="10" id="KW-0238">DNA-binding</keyword>
<evidence type="ECO:0000256" key="1">
    <source>
        <dbReference type="ARBA" id="ARBA00003767"/>
    </source>
</evidence>
<dbReference type="Pfam" id="PF25580">
    <property type="entry name" value="TPR_Rlf"/>
    <property type="match status" value="1"/>
</dbReference>
<keyword evidence="12" id="KW-0539">Nucleus</keyword>
<dbReference type="EMBL" id="JACASF010000005">
    <property type="protein sequence ID" value="KAF6478867.1"/>
    <property type="molecule type" value="Genomic_DNA"/>
</dbReference>
<dbReference type="AlphaFoldDB" id="A0A7J8I2T7"/>